<dbReference type="PROSITE" id="PS51707">
    <property type="entry name" value="CYTH"/>
    <property type="match status" value="1"/>
</dbReference>
<dbReference type="PANTHER" id="PTHR21028:SF2">
    <property type="entry name" value="CYTH DOMAIN-CONTAINING PROTEIN"/>
    <property type="match status" value="1"/>
</dbReference>
<dbReference type="InterPro" id="IPR033469">
    <property type="entry name" value="CYTH-like_dom_sf"/>
</dbReference>
<dbReference type="InterPro" id="IPR023577">
    <property type="entry name" value="CYTH_domain"/>
</dbReference>
<accession>A0A088E496</accession>
<evidence type="ECO:0000259" key="1">
    <source>
        <dbReference type="PROSITE" id="PS51707"/>
    </source>
</evidence>
<dbReference type="NCBIfam" id="TIGR00318">
    <property type="entry name" value="cyaB"/>
    <property type="match status" value="1"/>
</dbReference>
<dbReference type="EMBL" id="CP008822">
    <property type="protein sequence ID" value="AIM26170.1"/>
    <property type="molecule type" value="Genomic_DNA"/>
</dbReference>
<evidence type="ECO:0000313" key="2">
    <source>
        <dbReference type="EMBL" id="AIM26170.1"/>
    </source>
</evidence>
<organism evidence="2 3">
    <name type="scientific">Metallosphaera sedula</name>
    <dbReference type="NCBI Taxonomy" id="43687"/>
    <lineage>
        <taxon>Archaea</taxon>
        <taxon>Thermoproteota</taxon>
        <taxon>Thermoprotei</taxon>
        <taxon>Sulfolobales</taxon>
        <taxon>Sulfolobaceae</taxon>
        <taxon>Metallosphaera</taxon>
    </lineage>
</organism>
<gene>
    <name evidence="2" type="ORF">HA72_0006</name>
</gene>
<dbReference type="Pfam" id="PF01928">
    <property type="entry name" value="CYTH"/>
    <property type="match status" value="1"/>
</dbReference>
<dbReference type="Proteomes" id="UP000029084">
    <property type="component" value="Chromosome"/>
</dbReference>
<dbReference type="CDD" id="cd07890">
    <property type="entry name" value="CYTH-like_AC_IV-like"/>
    <property type="match status" value="1"/>
</dbReference>
<dbReference type="OMA" id="QHPCRDF"/>
<sequence>MTDVIEREIKVKLNVDPQSLMEKLLQDGYVYVGKETQEDIYLNGDTRDFRKTDEALRIRLVNDKIELTYKGPKMGSRSKSREEITVSLDDKDSMIRILEKLGYREAQSVRKTRHVLKKGEFSVCIDIVEGLGNFVEIEGIDIDEEKLLDFFKEFKSRFGISGEVITKSYLELKVEKLASSSN</sequence>
<dbReference type="RefSeq" id="WP_011921152.1">
    <property type="nucleotide sequence ID" value="NZ_AP019770.1"/>
</dbReference>
<dbReference type="GeneID" id="97614986"/>
<protein>
    <submittedName>
        <fullName evidence="2">Putative adenylyl cyclase CyaB</fullName>
    </submittedName>
</protein>
<dbReference type="Gene3D" id="2.40.320.10">
    <property type="entry name" value="Hypothetical Protein Pfu-838710-001"/>
    <property type="match status" value="1"/>
</dbReference>
<reference evidence="2 3" key="1">
    <citation type="journal article" date="2014" name="J. Bacteriol.">
        <title>Role of an Archaeal PitA Transporter in the Copper and Arsenic Resistance of Metallosphaera sedula, an Extreme Thermoacidophile.</title>
        <authorList>
            <person name="McCarthy S."/>
            <person name="Ai C."/>
            <person name="Wheaton G."/>
            <person name="Tevatia R."/>
            <person name="Eckrich V."/>
            <person name="Kelly R."/>
            <person name="Blum P."/>
        </authorList>
    </citation>
    <scope>NUCLEOTIDE SEQUENCE [LARGE SCALE GENOMIC DNA]</scope>
    <source>
        <strain evidence="2 3">CuR1</strain>
    </source>
</reference>
<name>A0A088E496_9CREN</name>
<evidence type="ECO:0000313" key="3">
    <source>
        <dbReference type="Proteomes" id="UP000029084"/>
    </source>
</evidence>
<dbReference type="AlphaFoldDB" id="A0A088E496"/>
<dbReference type="SMART" id="SM01118">
    <property type="entry name" value="CYTH"/>
    <property type="match status" value="1"/>
</dbReference>
<dbReference type="InterPro" id="IPR008173">
    <property type="entry name" value="Adenylyl_cyclase_CyaB"/>
</dbReference>
<feature type="domain" description="CYTH" evidence="1">
    <location>
        <begin position="4"/>
        <end position="175"/>
    </location>
</feature>
<dbReference type="OrthoDB" id="46040at2157"/>
<dbReference type="SUPFAM" id="SSF55154">
    <property type="entry name" value="CYTH-like phosphatases"/>
    <property type="match status" value="1"/>
</dbReference>
<dbReference type="PANTHER" id="PTHR21028">
    <property type="entry name" value="SI:CH211-156B7.4"/>
    <property type="match status" value="1"/>
</dbReference>
<proteinExistence type="predicted"/>